<dbReference type="PANTHER" id="PTHR46064">
    <property type="entry name" value="QUEUINE TRNA-RIBOSYLTRANSFERASE ACCESSORY SUBUNIT 2"/>
    <property type="match status" value="1"/>
</dbReference>
<dbReference type="HOGENOM" id="CLU_037350_2_0_1"/>
<dbReference type="GO" id="GO:0006400">
    <property type="term" value="P:tRNA modification"/>
    <property type="evidence" value="ECO:0007669"/>
    <property type="project" value="InterPro"/>
</dbReference>
<dbReference type="PANTHER" id="PTHR46064:SF1">
    <property type="entry name" value="QUEUINE TRNA-RIBOSYLTRANSFERASE ACCESSORY SUBUNIT 2"/>
    <property type="match status" value="1"/>
</dbReference>
<evidence type="ECO:0000313" key="2">
    <source>
        <dbReference type="EnsemblMetazoa" id="tetur26g00810.1"/>
    </source>
</evidence>
<dbReference type="OMA" id="MAGSRMK"/>
<dbReference type="Proteomes" id="UP000015104">
    <property type="component" value="Unassembled WGS sequence"/>
</dbReference>
<dbReference type="OrthoDB" id="27601at2759"/>
<protein>
    <recommendedName>
        <fullName evidence="1">tRNA-guanine(15) transglycosylase-like domain-containing protein</fullName>
    </recommendedName>
</protein>
<evidence type="ECO:0000313" key="3">
    <source>
        <dbReference type="Proteomes" id="UP000015104"/>
    </source>
</evidence>
<reference evidence="3" key="1">
    <citation type="submission" date="2011-08" db="EMBL/GenBank/DDBJ databases">
        <authorList>
            <person name="Rombauts S."/>
        </authorList>
    </citation>
    <scope>NUCLEOTIDE SEQUENCE</scope>
    <source>
        <strain evidence="3">London</strain>
    </source>
</reference>
<dbReference type="InterPro" id="IPR002616">
    <property type="entry name" value="tRNA_ribo_trans-like"/>
</dbReference>
<dbReference type="Pfam" id="PF01702">
    <property type="entry name" value="TGT"/>
    <property type="match status" value="1"/>
</dbReference>
<reference evidence="2" key="2">
    <citation type="submission" date="2015-06" db="UniProtKB">
        <authorList>
            <consortium name="EnsemblMetazoa"/>
        </authorList>
    </citation>
    <scope>IDENTIFICATION</scope>
</reference>
<dbReference type="AlphaFoldDB" id="T1KXN6"/>
<dbReference type="NCBIfam" id="TIGR00449">
    <property type="entry name" value="tgt_general"/>
    <property type="match status" value="1"/>
</dbReference>
<dbReference type="STRING" id="32264.T1KXN6"/>
<organism evidence="2 3">
    <name type="scientific">Tetranychus urticae</name>
    <name type="common">Two-spotted spider mite</name>
    <dbReference type="NCBI Taxonomy" id="32264"/>
    <lineage>
        <taxon>Eukaryota</taxon>
        <taxon>Metazoa</taxon>
        <taxon>Ecdysozoa</taxon>
        <taxon>Arthropoda</taxon>
        <taxon>Chelicerata</taxon>
        <taxon>Arachnida</taxon>
        <taxon>Acari</taxon>
        <taxon>Acariformes</taxon>
        <taxon>Trombidiformes</taxon>
        <taxon>Prostigmata</taxon>
        <taxon>Eleutherengona</taxon>
        <taxon>Raphignathae</taxon>
        <taxon>Tetranychoidea</taxon>
        <taxon>Tetranychidae</taxon>
        <taxon>Tetranychus</taxon>
    </lineage>
</organism>
<proteinExistence type="predicted"/>
<gene>
    <name evidence="2" type="primary">107368330</name>
</gene>
<dbReference type="InterPro" id="IPR036511">
    <property type="entry name" value="TGT-like_sf"/>
</dbReference>
<dbReference type="EnsemblMetazoa" id="tetur26g00810.1">
    <property type="protein sequence ID" value="tetur26g00810.1"/>
    <property type="gene ID" value="tetur26g00810"/>
</dbReference>
<dbReference type="Gene3D" id="3.20.20.105">
    <property type="entry name" value="Queuine tRNA-ribosyltransferase-like"/>
    <property type="match status" value="1"/>
</dbReference>
<dbReference type="EMBL" id="CAEY01000696">
    <property type="status" value="NOT_ANNOTATED_CDS"/>
    <property type="molecule type" value="Genomic_DNA"/>
</dbReference>
<accession>T1KXN6</accession>
<keyword evidence="3" id="KW-1185">Reference proteome</keyword>
<dbReference type="SUPFAM" id="SSF51713">
    <property type="entry name" value="tRNA-guanine transglycosylase"/>
    <property type="match status" value="1"/>
</dbReference>
<sequence length="376" mass="42706">MQFSQMKNGRNVRHGFIKFPTDSPRENLTTCFSLPLCLQYTKDGFVPHLTWDLLKHVPDNSAPALIPLCSMYDLIPTLQSSGQKLSDFISSDFNRQIFLTDQDVLVKRRQGFNSSDFIPIWTESGRKNIYPTDLLNCVNVFKPDAYRLLADGETNKESSNKRLDKSVHNTAQLTKKSFNIEGQSCKIKPVFGSIVGGWNLKQRLISIEHLKSYDVDGYIIDGLLAEDLLNESTDTKENLNALITYICSHLPLNKPRALFGPLKPERVADAVSAGIDIFDSSYCSYLTSIHTALVLQSKAFPFEATSKLLNLADDSFKHDFTVIEKDCCCYTCFKGFTRAYLNHLINVKEMLGSILINLHNLYVYYDFFNQISYLTH</sequence>
<feature type="domain" description="tRNA-guanine(15) transglycosylase-like" evidence="1">
    <location>
        <begin position="32"/>
        <end position="371"/>
    </location>
</feature>
<evidence type="ECO:0000259" key="1">
    <source>
        <dbReference type="Pfam" id="PF01702"/>
    </source>
</evidence>
<name>T1KXN6_TETUR</name>
<dbReference type="eggNOG" id="KOG3909">
    <property type="taxonomic scope" value="Eukaryota"/>
</dbReference>
<dbReference type="KEGG" id="tut:107368330"/>
<dbReference type="InterPro" id="IPR050852">
    <property type="entry name" value="Queuine_tRNA-ribosyltrfase"/>
</dbReference>